<proteinExistence type="inferred from homology"/>
<dbReference type="PANTHER" id="PTHR46072:SF8">
    <property type="entry name" value="AMIDASE DOMAIN-CONTAINING PROTEIN"/>
    <property type="match status" value="1"/>
</dbReference>
<dbReference type="AlphaFoldDB" id="A0A0B7KJ62"/>
<dbReference type="PANTHER" id="PTHR46072">
    <property type="entry name" value="AMIDASE-RELATED-RELATED"/>
    <property type="match status" value="1"/>
</dbReference>
<dbReference type="EMBL" id="CDPU01000052">
    <property type="protein sequence ID" value="CEO55472.1"/>
    <property type="molecule type" value="Genomic_DNA"/>
</dbReference>
<accession>A0A0B7KJ62</accession>
<evidence type="ECO:0000256" key="1">
    <source>
        <dbReference type="ARBA" id="ARBA00009199"/>
    </source>
</evidence>
<organism evidence="5">
    <name type="scientific">Bionectria ochroleuca</name>
    <name type="common">Gliocladium roseum</name>
    <dbReference type="NCBI Taxonomy" id="29856"/>
    <lineage>
        <taxon>Eukaryota</taxon>
        <taxon>Fungi</taxon>
        <taxon>Dikarya</taxon>
        <taxon>Ascomycota</taxon>
        <taxon>Pezizomycotina</taxon>
        <taxon>Sordariomycetes</taxon>
        <taxon>Hypocreomycetidae</taxon>
        <taxon>Hypocreales</taxon>
        <taxon>Bionectriaceae</taxon>
        <taxon>Clonostachys</taxon>
    </lineage>
</organism>
<evidence type="ECO:0000259" key="4">
    <source>
        <dbReference type="Pfam" id="PF01425"/>
    </source>
</evidence>
<feature type="domain" description="Amidase" evidence="4">
    <location>
        <begin position="311"/>
        <end position="659"/>
    </location>
</feature>
<keyword evidence="2" id="KW-0378">Hydrolase</keyword>
<reference evidence="5" key="1">
    <citation type="submission" date="2015-01" db="EMBL/GenBank/DDBJ databases">
        <authorList>
            <person name="Durling Mikael"/>
        </authorList>
    </citation>
    <scope>NUCLEOTIDE SEQUENCE</scope>
</reference>
<evidence type="ECO:0000313" key="5">
    <source>
        <dbReference type="EMBL" id="CEO55472.1"/>
    </source>
</evidence>
<keyword evidence="3" id="KW-0472">Membrane</keyword>
<dbReference type="InterPro" id="IPR023631">
    <property type="entry name" value="Amidase_dom"/>
</dbReference>
<dbReference type="Gene3D" id="3.90.1300.10">
    <property type="entry name" value="Amidase signature (AS) domain"/>
    <property type="match status" value="1"/>
</dbReference>
<dbReference type="InterPro" id="IPR036928">
    <property type="entry name" value="AS_sf"/>
</dbReference>
<name>A0A0B7KJ62_BIOOC</name>
<evidence type="ECO:0000256" key="2">
    <source>
        <dbReference type="ARBA" id="ARBA00022801"/>
    </source>
</evidence>
<gene>
    <name evidence="5" type="ORF">BN869_000011530_1</name>
</gene>
<keyword evidence="3" id="KW-0812">Transmembrane</keyword>
<dbReference type="SUPFAM" id="SSF75304">
    <property type="entry name" value="Amidase signature (AS) enzymes"/>
    <property type="match status" value="1"/>
</dbReference>
<sequence>MELTSPYAHESVPNWQDLHGLHQTEGDEAPSLSLDLPRPSTRSVALSPILLVFLLPLSLSLILFIRKRGLLFRYSSLTERSCWRNTLHKKLAVDKEKIPKYWRLEPEVVTWAKRQPKVSGEVIENLLDDETRRITNMDPRELTVQMSQAKLSAVQVVSAFCKRAAYSHQICDLLLEIGFDLALRQARECDDYYKKHGELIGELHGLPFTMKDQFHIEGMPTSAGYIGWIGTFEGKTDSEKYMKSESLLVEQLKSLGAIPIGKSAITNNNILGYAVNPHNRQLSTGGSSGGSKTKLDIYDTVLGLTSNKIEGEVAMQALRGSCFGFGTDVGGSVSIPAAYQGVYSLKPSTGRISFQGGVKISPGQVAMPAVVGIMGPSLDVLQSVFKSTLSTRPWTRDQDVTRMPWQGLYDGQLPKRADLAFGFLENDGIVTPHPPVARAMRIVKKAMEMAGIELVGWHPPSNSEVANIHVSNGSLPRNAIVSAANTRRKGSLARSDGCLDVWQALELSGEPLTPELELTFPKRRAAPPMSVVDYQSFVVRMVAFREKWNEYWESSFERTNNAIKGHPVEAIISPVTPHAGIKRVQTKYSAYATSLNVLDYPSIGIPITVVDQHTDETDPKFKPLTSKDAEVMQTYDPGEFHGSPISIQLIGRRQDEERLFAMAKIVQDAVDNLENAGVDFLHC</sequence>
<feature type="transmembrane region" description="Helical" evidence="3">
    <location>
        <begin position="44"/>
        <end position="65"/>
    </location>
</feature>
<keyword evidence="3" id="KW-1133">Transmembrane helix</keyword>
<comment type="similarity">
    <text evidence="1">Belongs to the amidase family.</text>
</comment>
<dbReference type="GO" id="GO:0016787">
    <property type="term" value="F:hydrolase activity"/>
    <property type="evidence" value="ECO:0007669"/>
    <property type="project" value="UniProtKB-KW"/>
</dbReference>
<evidence type="ECO:0000256" key="3">
    <source>
        <dbReference type="SAM" id="Phobius"/>
    </source>
</evidence>
<dbReference type="Pfam" id="PF01425">
    <property type="entry name" value="Amidase"/>
    <property type="match status" value="2"/>
</dbReference>
<protein>
    <recommendedName>
        <fullName evidence="4">Amidase domain-containing protein</fullName>
    </recommendedName>
</protein>
<feature type="domain" description="Amidase" evidence="4">
    <location>
        <begin position="156"/>
        <end position="291"/>
    </location>
</feature>